<dbReference type="Gene3D" id="2.60.40.1240">
    <property type="match status" value="1"/>
</dbReference>
<gene>
    <name evidence="4" type="ORF">WMO45_12890</name>
</gene>
<organism evidence="4 5">
    <name type="scientific">Flavonifractor hominis</name>
    <dbReference type="NCBI Taxonomy" id="3133178"/>
    <lineage>
        <taxon>Bacteria</taxon>
        <taxon>Bacillati</taxon>
        <taxon>Bacillota</taxon>
        <taxon>Clostridia</taxon>
        <taxon>Eubacteriales</taxon>
        <taxon>Oscillospiraceae</taxon>
        <taxon>Flavonifractor</taxon>
    </lineage>
</organism>
<keyword evidence="1 3" id="KW-0732">Signal</keyword>
<feature type="signal peptide" evidence="3">
    <location>
        <begin position="1"/>
        <end position="21"/>
    </location>
</feature>
<name>A0ABV1ES61_9FIRM</name>
<feature type="compositionally biased region" description="Polar residues" evidence="2">
    <location>
        <begin position="25"/>
        <end position="44"/>
    </location>
</feature>
<reference evidence="4 5" key="1">
    <citation type="submission" date="2024-03" db="EMBL/GenBank/DDBJ databases">
        <title>Human intestinal bacterial collection.</title>
        <authorList>
            <person name="Pauvert C."/>
            <person name="Hitch T.C.A."/>
            <person name="Clavel T."/>
        </authorList>
    </citation>
    <scope>NUCLEOTIDE SEQUENCE [LARGE SCALE GENOMIC DNA]</scope>
    <source>
        <strain evidence="4 5">CLA-AP-H34</strain>
    </source>
</reference>
<protein>
    <recommendedName>
        <fullName evidence="6">DUF4352 domain-containing protein</fullName>
    </recommendedName>
</protein>
<dbReference type="EMBL" id="JBBMFT010000013">
    <property type="protein sequence ID" value="MEQ2457417.1"/>
    <property type="molecule type" value="Genomic_DNA"/>
</dbReference>
<dbReference type="PROSITE" id="PS51257">
    <property type="entry name" value="PROKAR_LIPOPROTEIN"/>
    <property type="match status" value="1"/>
</dbReference>
<evidence type="ECO:0000313" key="4">
    <source>
        <dbReference type="EMBL" id="MEQ2457417.1"/>
    </source>
</evidence>
<dbReference type="Proteomes" id="UP001440599">
    <property type="component" value="Unassembled WGS sequence"/>
</dbReference>
<evidence type="ECO:0000313" key="5">
    <source>
        <dbReference type="Proteomes" id="UP001440599"/>
    </source>
</evidence>
<comment type="caution">
    <text evidence="4">The sequence shown here is derived from an EMBL/GenBank/DDBJ whole genome shotgun (WGS) entry which is preliminary data.</text>
</comment>
<evidence type="ECO:0000256" key="2">
    <source>
        <dbReference type="SAM" id="MobiDB-lite"/>
    </source>
</evidence>
<sequence>MKKILFLVLSAMLMLSLVSCGGGESSDTLNGDESNITGGETSDAMSDDKTDLKIGDTASAGDWDFTLTDVEFSDAMTDENNGLYYLRPADDEYKSAAGNSFYTAESGNVFLFFTAELSYNGKKSAELGNQSENSIGFEIRYGDGYTFDTYEFVIADGQGADGSNLYTYDSVFEPLDSGRECRGYFEVPLEVQNSETDFLVLAVTFMDIDGAKTELVYDIR</sequence>
<evidence type="ECO:0008006" key="6">
    <source>
        <dbReference type="Google" id="ProtNLM"/>
    </source>
</evidence>
<keyword evidence="5" id="KW-1185">Reference proteome</keyword>
<feature type="region of interest" description="Disordered" evidence="2">
    <location>
        <begin position="23"/>
        <end position="50"/>
    </location>
</feature>
<evidence type="ECO:0000256" key="3">
    <source>
        <dbReference type="SAM" id="SignalP"/>
    </source>
</evidence>
<evidence type="ECO:0000256" key="1">
    <source>
        <dbReference type="ARBA" id="ARBA00022729"/>
    </source>
</evidence>
<dbReference type="InterPro" id="IPR029050">
    <property type="entry name" value="Immunoprotect_excell_Ig-like"/>
</dbReference>
<feature type="chain" id="PRO_5046238911" description="DUF4352 domain-containing protein" evidence="3">
    <location>
        <begin position="22"/>
        <end position="220"/>
    </location>
</feature>
<accession>A0ABV1ES61</accession>
<proteinExistence type="predicted"/>
<dbReference type="RefSeq" id="WP_349141274.1">
    <property type="nucleotide sequence ID" value="NZ_JBBMFT010000013.1"/>
</dbReference>